<protein>
    <recommendedName>
        <fullName evidence="7">EamA domain-containing protein</fullName>
    </recommendedName>
</protein>
<dbReference type="InterPro" id="IPR000620">
    <property type="entry name" value="EamA_dom"/>
</dbReference>
<keyword evidence="5 6" id="KW-0472">Membrane</keyword>
<evidence type="ECO:0000256" key="1">
    <source>
        <dbReference type="ARBA" id="ARBA00004141"/>
    </source>
</evidence>
<evidence type="ECO:0000256" key="4">
    <source>
        <dbReference type="ARBA" id="ARBA00022989"/>
    </source>
</evidence>
<feature type="domain" description="EamA" evidence="7">
    <location>
        <begin position="6"/>
        <end position="139"/>
    </location>
</feature>
<dbReference type="InterPro" id="IPR030184">
    <property type="entry name" value="WAT1-related"/>
</dbReference>
<reference evidence="8 9" key="1">
    <citation type="journal article" date="2020" name="Nat. Food">
        <title>A phased Vanilla planifolia genome enables genetic improvement of flavour and production.</title>
        <authorList>
            <person name="Hasing T."/>
            <person name="Tang H."/>
            <person name="Brym M."/>
            <person name="Khazi F."/>
            <person name="Huang T."/>
            <person name="Chambers A.H."/>
        </authorList>
    </citation>
    <scope>NUCLEOTIDE SEQUENCE [LARGE SCALE GENOMIC DNA]</scope>
    <source>
        <tissue evidence="8">Leaf</tissue>
    </source>
</reference>
<dbReference type="Pfam" id="PF00892">
    <property type="entry name" value="EamA"/>
    <property type="match status" value="2"/>
</dbReference>
<feature type="transmembrane region" description="Helical" evidence="6">
    <location>
        <begin position="202"/>
        <end position="222"/>
    </location>
</feature>
<evidence type="ECO:0000256" key="6">
    <source>
        <dbReference type="SAM" id="Phobius"/>
    </source>
</evidence>
<dbReference type="GO" id="GO:0022857">
    <property type="term" value="F:transmembrane transporter activity"/>
    <property type="evidence" value="ECO:0007669"/>
    <property type="project" value="InterPro"/>
</dbReference>
<dbReference type="Proteomes" id="UP000639772">
    <property type="component" value="Unassembled WGS sequence"/>
</dbReference>
<dbReference type="SUPFAM" id="SSF103481">
    <property type="entry name" value="Multidrug resistance efflux transporter EmrE"/>
    <property type="match status" value="2"/>
</dbReference>
<comment type="similarity">
    <text evidence="2">Belongs to the drug/metabolite transporter (DMT) superfamily. Plant drug/metabolite exporter (P-DME) (TC 2.A.7.4) family.</text>
</comment>
<dbReference type="OrthoDB" id="1728340at2759"/>
<keyword evidence="3 6" id="KW-0812">Transmembrane</keyword>
<evidence type="ECO:0000256" key="2">
    <source>
        <dbReference type="ARBA" id="ARBA00007635"/>
    </source>
</evidence>
<gene>
    <name evidence="8" type="ORF">HPP92_015780</name>
</gene>
<feature type="transmembrane region" description="Helical" evidence="6">
    <location>
        <begin position="430"/>
        <end position="449"/>
    </location>
</feature>
<accession>A0A835UPV6</accession>
<feature type="transmembrane region" description="Helical" evidence="6">
    <location>
        <begin position="123"/>
        <end position="141"/>
    </location>
</feature>
<keyword evidence="4 6" id="KW-1133">Transmembrane helix</keyword>
<feature type="domain" description="EamA" evidence="7">
    <location>
        <begin position="259"/>
        <end position="398"/>
    </location>
</feature>
<evidence type="ECO:0000313" key="9">
    <source>
        <dbReference type="Proteomes" id="UP000639772"/>
    </source>
</evidence>
<feature type="transmembrane region" description="Helical" evidence="6">
    <location>
        <begin position="88"/>
        <end position="111"/>
    </location>
</feature>
<dbReference type="InterPro" id="IPR037185">
    <property type="entry name" value="EmrE-like"/>
</dbReference>
<organism evidence="8 9">
    <name type="scientific">Vanilla planifolia</name>
    <name type="common">Vanilla</name>
    <dbReference type="NCBI Taxonomy" id="51239"/>
    <lineage>
        <taxon>Eukaryota</taxon>
        <taxon>Viridiplantae</taxon>
        <taxon>Streptophyta</taxon>
        <taxon>Embryophyta</taxon>
        <taxon>Tracheophyta</taxon>
        <taxon>Spermatophyta</taxon>
        <taxon>Magnoliopsida</taxon>
        <taxon>Liliopsida</taxon>
        <taxon>Asparagales</taxon>
        <taxon>Orchidaceae</taxon>
        <taxon>Vanilloideae</taxon>
        <taxon>Vanilleae</taxon>
        <taxon>Vanilla</taxon>
    </lineage>
</organism>
<feature type="transmembrane region" description="Helical" evidence="6">
    <location>
        <begin position="171"/>
        <end position="190"/>
    </location>
</feature>
<evidence type="ECO:0000256" key="5">
    <source>
        <dbReference type="ARBA" id="ARBA00023136"/>
    </source>
</evidence>
<feature type="transmembrane region" description="Helical" evidence="6">
    <location>
        <begin position="382"/>
        <end position="400"/>
    </location>
</feature>
<feature type="transmembrane region" description="Helical" evidence="6">
    <location>
        <begin position="29"/>
        <end position="47"/>
    </location>
</feature>
<feature type="transmembrane region" description="Helical" evidence="6">
    <location>
        <begin position="318"/>
        <end position="341"/>
    </location>
</feature>
<proteinExistence type="inferred from homology"/>
<dbReference type="GO" id="GO:0016020">
    <property type="term" value="C:membrane"/>
    <property type="evidence" value="ECO:0007669"/>
    <property type="project" value="UniProtKB-SubCell"/>
</dbReference>
<feature type="transmembrane region" description="Helical" evidence="6">
    <location>
        <begin position="59"/>
        <end position="82"/>
    </location>
</feature>
<comment type="caution">
    <text evidence="8">The sequence shown here is derived from an EMBL/GenBank/DDBJ whole genome shotgun (WGS) entry which is preliminary data.</text>
</comment>
<sequence length="509" mass="56576">MLLQQFSFAVMYIILISTLKGGMSQPILLVYRNLVAVVVVAPFAFFVDSKKEKLKMTPLVFIKIMGLAFLGPVMDQNFYYMGAKMTSAAFASSMENLNPSITLLLALMLRIEKLDIKSRHGKAKVIGSFLAIAGAFLMVFYRGPTIEFLWSEAREHQGNSNAVVQGGGQRLIGTFILLASSICWCSSIILQSNILRSFPAKFTIITLICFKGAVVNFVVALFVEHGRVQPLILGWDKRLFAIIYSQMGKLVIKAKPYAAMLLQQFSFAVMYIILISTLKGGMSQPILLVYRNLVAVVVVAPFAFFVDSKKEKLKMTPLVFIKIMGLAFLGPVMDQNFYYMGAKMTSAAFASSMENLNPSITLLLALMLRIEKLDIKSRHGKAKVIGSFLAIAGAFLMVFYRGPTIEFLWSEAREHQGNSNAVVQGGGQRLIGTFILLASSICWCSSIILQSNILRSFPAKFTIITLICFKGAVVNFVVALFVEHGRVQPWILGWDKRLFAIIYSVNVFR</sequence>
<feature type="transmembrane region" description="Helical" evidence="6">
    <location>
        <begin position="288"/>
        <end position="306"/>
    </location>
</feature>
<feature type="transmembrane region" description="Helical" evidence="6">
    <location>
        <begin position="461"/>
        <end position="482"/>
    </location>
</feature>
<evidence type="ECO:0000259" key="7">
    <source>
        <dbReference type="Pfam" id="PF00892"/>
    </source>
</evidence>
<dbReference type="EMBL" id="JADCNM010000008">
    <property type="protein sequence ID" value="KAG0471234.1"/>
    <property type="molecule type" value="Genomic_DNA"/>
</dbReference>
<dbReference type="AlphaFoldDB" id="A0A835UPV6"/>
<dbReference type="PANTHER" id="PTHR31218">
    <property type="entry name" value="WAT1-RELATED PROTEIN"/>
    <property type="match status" value="1"/>
</dbReference>
<evidence type="ECO:0000256" key="3">
    <source>
        <dbReference type="ARBA" id="ARBA00022692"/>
    </source>
</evidence>
<name>A0A835UPV6_VANPL</name>
<feature type="transmembrane region" description="Helical" evidence="6">
    <location>
        <begin position="257"/>
        <end position="276"/>
    </location>
</feature>
<evidence type="ECO:0000313" key="8">
    <source>
        <dbReference type="EMBL" id="KAG0471234.1"/>
    </source>
</evidence>
<comment type="subcellular location">
    <subcellularLocation>
        <location evidence="1">Membrane</location>
        <topology evidence="1">Multi-pass membrane protein</topology>
    </subcellularLocation>
</comment>